<organism evidence="1 2">
    <name type="scientific">Tritrichomonas musculus</name>
    <dbReference type="NCBI Taxonomy" id="1915356"/>
    <lineage>
        <taxon>Eukaryota</taxon>
        <taxon>Metamonada</taxon>
        <taxon>Parabasalia</taxon>
        <taxon>Tritrichomonadida</taxon>
        <taxon>Tritrichomonadidae</taxon>
        <taxon>Tritrichomonas</taxon>
    </lineage>
</organism>
<reference evidence="1 2" key="1">
    <citation type="submission" date="2024-04" db="EMBL/GenBank/DDBJ databases">
        <title>Tritrichomonas musculus Genome.</title>
        <authorList>
            <person name="Alves-Ferreira E."/>
            <person name="Grigg M."/>
            <person name="Lorenzi H."/>
            <person name="Galac M."/>
        </authorList>
    </citation>
    <scope>NUCLEOTIDE SEQUENCE [LARGE SCALE GENOMIC DNA]</scope>
    <source>
        <strain evidence="1 2">EAF2021</strain>
    </source>
</reference>
<comment type="caution">
    <text evidence="1">The sequence shown here is derived from an EMBL/GenBank/DDBJ whole genome shotgun (WGS) entry which is preliminary data.</text>
</comment>
<proteinExistence type="predicted"/>
<keyword evidence="2" id="KW-1185">Reference proteome</keyword>
<name>A0ABR2JLU6_9EUKA</name>
<accession>A0ABR2JLU6</accession>
<sequence>MPFLLFIFISFYKKEREDPTPVPEKYPLSASLVKNEHDISSSSRSNLNFINKEFIKTLPENKQVYIEKESSISLISGCTFTNIELPNTYIVILDKEVMFFDNNFEFYTFGDYPSPIYLNKSFHGSINISHCKFHRCKSRENGGNVLNCIGKADILFES</sequence>
<gene>
    <name evidence="1" type="ORF">M9Y10_005180</name>
</gene>
<dbReference type="EMBL" id="JAPFFF010000011">
    <property type="protein sequence ID" value="KAK8878408.1"/>
    <property type="molecule type" value="Genomic_DNA"/>
</dbReference>
<dbReference type="Proteomes" id="UP001470230">
    <property type="component" value="Unassembled WGS sequence"/>
</dbReference>
<evidence type="ECO:0000313" key="1">
    <source>
        <dbReference type="EMBL" id="KAK8878408.1"/>
    </source>
</evidence>
<evidence type="ECO:0000313" key="2">
    <source>
        <dbReference type="Proteomes" id="UP001470230"/>
    </source>
</evidence>
<protein>
    <submittedName>
        <fullName evidence="1">Uncharacterized protein</fullName>
    </submittedName>
</protein>